<evidence type="ECO:0000313" key="2">
    <source>
        <dbReference type="Proteomes" id="UP000037460"/>
    </source>
</evidence>
<comment type="caution">
    <text evidence="1">The sequence shown here is derived from an EMBL/GenBank/DDBJ whole genome shotgun (WGS) entry which is preliminary data.</text>
</comment>
<evidence type="ECO:0000313" key="1">
    <source>
        <dbReference type="EMBL" id="KOO28814.1"/>
    </source>
</evidence>
<dbReference type="Proteomes" id="UP000037460">
    <property type="component" value="Unassembled WGS sequence"/>
</dbReference>
<reference evidence="2" key="1">
    <citation type="journal article" date="2015" name="PLoS Genet.">
        <title>Genome Sequence and Transcriptome Analyses of Chrysochromulina tobin: Metabolic Tools for Enhanced Algal Fitness in the Prominent Order Prymnesiales (Haptophyceae).</title>
        <authorList>
            <person name="Hovde B.T."/>
            <person name="Deodato C.R."/>
            <person name="Hunsperger H.M."/>
            <person name="Ryken S.A."/>
            <person name="Yost W."/>
            <person name="Jha R.K."/>
            <person name="Patterson J."/>
            <person name="Monnat R.J. Jr."/>
            <person name="Barlow S.B."/>
            <person name="Starkenburg S.R."/>
            <person name="Cattolico R.A."/>
        </authorList>
    </citation>
    <scope>NUCLEOTIDE SEQUENCE</scope>
    <source>
        <strain evidence="2">CCMP291</strain>
    </source>
</reference>
<proteinExistence type="predicted"/>
<name>A0A0M0JQD3_9EUKA</name>
<gene>
    <name evidence="1" type="ORF">Ctob_014316</name>
</gene>
<protein>
    <submittedName>
        <fullName evidence="1">Uncharacterized protein</fullName>
    </submittedName>
</protein>
<dbReference type="AlphaFoldDB" id="A0A0M0JQD3"/>
<dbReference type="EMBL" id="JWZX01002510">
    <property type="protein sequence ID" value="KOO28814.1"/>
    <property type="molecule type" value="Genomic_DNA"/>
</dbReference>
<keyword evidence="2" id="KW-1185">Reference proteome</keyword>
<organism evidence="1 2">
    <name type="scientific">Chrysochromulina tobinii</name>
    <dbReference type="NCBI Taxonomy" id="1460289"/>
    <lineage>
        <taxon>Eukaryota</taxon>
        <taxon>Haptista</taxon>
        <taxon>Haptophyta</taxon>
        <taxon>Prymnesiophyceae</taxon>
        <taxon>Prymnesiales</taxon>
        <taxon>Chrysochromulinaceae</taxon>
        <taxon>Chrysochromulina</taxon>
    </lineage>
</organism>
<sequence length="164" mass="18073">MGDALTFLNKRTKRQQIMNNVKVFKDETTKFISEQKEAGTPVPILREAIMETVKGLSVHPDISVAKDDAVRVLDFGATSSPSRGQLPPLPEYSKRRGDAITMALEFLNARAKASVEKKELEKVEEMKAVIGTPLKAAQEKEVPDYLLEEGLLETLKETGLASSS</sequence>
<accession>A0A0M0JQD3</accession>